<dbReference type="PANTHER" id="PTHR21666">
    <property type="entry name" value="PEPTIDASE-RELATED"/>
    <property type="match status" value="1"/>
</dbReference>
<dbReference type="Proteomes" id="UP000768462">
    <property type="component" value="Unassembled WGS sequence"/>
</dbReference>
<gene>
    <name evidence="2" type="ORF">E7215_06730</name>
</gene>
<dbReference type="GO" id="GO:0004222">
    <property type="term" value="F:metalloendopeptidase activity"/>
    <property type="evidence" value="ECO:0007669"/>
    <property type="project" value="TreeGrafter"/>
</dbReference>
<dbReference type="SUPFAM" id="SSF51261">
    <property type="entry name" value="Duplicated hybrid motif"/>
    <property type="match status" value="1"/>
</dbReference>
<evidence type="ECO:0000313" key="3">
    <source>
        <dbReference type="Proteomes" id="UP000768462"/>
    </source>
</evidence>
<dbReference type="Gene3D" id="2.70.70.10">
    <property type="entry name" value="Glucose Permease (Domain IIA)"/>
    <property type="match status" value="1"/>
</dbReference>
<dbReference type="PANTHER" id="PTHR21666:SF270">
    <property type="entry name" value="MUREIN HYDROLASE ACTIVATOR ENVC"/>
    <property type="match status" value="1"/>
</dbReference>
<reference evidence="2" key="1">
    <citation type="submission" date="2019-04" db="EMBL/GenBank/DDBJ databases">
        <title>Evolution of Biomass-Degrading Anaerobic Consortia Revealed by Metagenomics.</title>
        <authorList>
            <person name="Peng X."/>
        </authorList>
    </citation>
    <scope>NUCLEOTIDE SEQUENCE</scope>
    <source>
        <strain evidence="2">SIG254</strain>
    </source>
</reference>
<name>A0A927W7P3_9CLOT</name>
<dbReference type="InterPro" id="IPR016047">
    <property type="entry name" value="M23ase_b-sheet_dom"/>
</dbReference>
<proteinExistence type="predicted"/>
<organism evidence="2 3">
    <name type="scientific">Clostridium sulfidigenes</name>
    <dbReference type="NCBI Taxonomy" id="318464"/>
    <lineage>
        <taxon>Bacteria</taxon>
        <taxon>Bacillati</taxon>
        <taxon>Bacillota</taxon>
        <taxon>Clostridia</taxon>
        <taxon>Eubacteriales</taxon>
        <taxon>Clostridiaceae</taxon>
        <taxon>Clostridium</taxon>
    </lineage>
</organism>
<dbReference type="EMBL" id="SVCM01000075">
    <property type="protein sequence ID" value="MBE6059854.1"/>
    <property type="molecule type" value="Genomic_DNA"/>
</dbReference>
<dbReference type="InterPro" id="IPR011055">
    <property type="entry name" value="Dup_hybrid_motif"/>
</dbReference>
<feature type="domain" description="M23ase beta-sheet core" evidence="1">
    <location>
        <begin position="187"/>
        <end position="281"/>
    </location>
</feature>
<evidence type="ECO:0000313" key="2">
    <source>
        <dbReference type="EMBL" id="MBE6059854.1"/>
    </source>
</evidence>
<evidence type="ECO:0000259" key="1">
    <source>
        <dbReference type="Pfam" id="PF01551"/>
    </source>
</evidence>
<protein>
    <submittedName>
        <fullName evidence="2">M23 family metallopeptidase</fullName>
    </submittedName>
</protein>
<dbReference type="InterPro" id="IPR050570">
    <property type="entry name" value="Cell_wall_metabolism_enzyme"/>
</dbReference>
<dbReference type="Pfam" id="PF01551">
    <property type="entry name" value="Peptidase_M23"/>
    <property type="match status" value="1"/>
</dbReference>
<dbReference type="CDD" id="cd12797">
    <property type="entry name" value="M23_peptidase"/>
    <property type="match status" value="1"/>
</dbReference>
<sequence length="290" mass="31763">MMKNILRELVIVCVSILCILTMITMNPVEAKENVKANEKIKAVVMKSDGVEIGIVADEATGNNALNKVRDIYIDTCNIDNVKEIAVNNKIVYEKIICNKEDILSESEISNKIIVYNNTNDNSLINFTVTKENQVKYIQKANNSQVAFTPLSRGNTQINREVFLHNSITTPIKGILTSTFGEKREGYYHKGIDLAANTGTEIQAALDGTVSFSGIADGYGKVVIIDHSDNLQTVYAHCSKLNVSEGEQVLRGQVIAEVGNTGDSTGPHLHFEIRVDGVPIDPLGYTGIIGY</sequence>
<comment type="caution">
    <text evidence="2">The sequence shown here is derived from an EMBL/GenBank/DDBJ whole genome shotgun (WGS) entry which is preliminary data.</text>
</comment>
<accession>A0A927W7P3</accession>
<dbReference type="AlphaFoldDB" id="A0A927W7P3"/>